<keyword evidence="2" id="KW-1185">Reference proteome</keyword>
<dbReference type="Proteomes" id="UP000192900">
    <property type="component" value="Chromosome"/>
</dbReference>
<organism evidence="1 2">
    <name type="scientific">Pantoea alhagi</name>
    <dbReference type="NCBI Taxonomy" id="1891675"/>
    <lineage>
        <taxon>Bacteria</taxon>
        <taxon>Pseudomonadati</taxon>
        <taxon>Pseudomonadota</taxon>
        <taxon>Gammaproteobacteria</taxon>
        <taxon>Enterobacterales</taxon>
        <taxon>Erwiniaceae</taxon>
        <taxon>Pantoea</taxon>
    </lineage>
</organism>
<dbReference type="OrthoDB" id="6540185at2"/>
<evidence type="ECO:0000313" key="1">
    <source>
        <dbReference type="EMBL" id="ARJ43281.1"/>
    </source>
</evidence>
<evidence type="ECO:0000313" key="2">
    <source>
        <dbReference type="Proteomes" id="UP000192900"/>
    </source>
</evidence>
<protein>
    <submittedName>
        <fullName evidence="1">Uncharacterized protein</fullName>
    </submittedName>
</protein>
<dbReference type="AlphaFoldDB" id="A0A1W6B878"/>
<accession>A0A1W6B878</accession>
<dbReference type="KEGG" id="palh:B1H58_15395"/>
<dbReference type="STRING" id="1891675.B1H58_15395"/>
<sequence>MNKRTPFSTDDAAYIRRVAGKVPVDVIARQLQRPVKGVQNWAYRRQIKLRVPDAVMSRYWQSANNRGSEA</sequence>
<gene>
    <name evidence="1" type="ORF">B1H58_15395</name>
</gene>
<name>A0A1W6B878_9GAMM</name>
<dbReference type="EMBL" id="CP019706">
    <property type="protein sequence ID" value="ARJ43281.1"/>
    <property type="molecule type" value="Genomic_DNA"/>
</dbReference>
<reference evidence="1 2" key="1">
    <citation type="submission" date="2017-02" db="EMBL/GenBank/DDBJ databases">
        <title>Complete genome sequence of the drought resistance-promoting endophyte Pantoea alhagi LTYR-11Z.</title>
        <authorList>
            <person name="Zhang L."/>
        </authorList>
    </citation>
    <scope>NUCLEOTIDE SEQUENCE [LARGE SCALE GENOMIC DNA]</scope>
    <source>
        <strain evidence="1 2">LTYR-11Z</strain>
    </source>
</reference>
<dbReference type="RefSeq" id="WP_085071337.1">
    <property type="nucleotide sequence ID" value="NZ_CP019706.1"/>
</dbReference>
<proteinExistence type="predicted"/>